<proteinExistence type="inferred from homology"/>
<dbReference type="InterPro" id="IPR011004">
    <property type="entry name" value="Trimer_LpxA-like_sf"/>
</dbReference>
<dbReference type="EMBL" id="QVEU01000002">
    <property type="protein sequence ID" value="RGB77353.1"/>
    <property type="molecule type" value="Genomic_DNA"/>
</dbReference>
<name>A0A3E2TK41_9FIRM</name>
<sequence length="200" mass="22566">MISGELYHPYSVGVNTFEKVHLAQKKFNESEFWHDKTAFEELKKCFKVAPDDMVLTPPVYFDHGDKISFGKNFYANTDLTILDENYVTFGNNIFIAPHVSIYTAGHPIDKDVRNKDLEYAWPVTIGDNVWICGNVVINPGVTIGDNTVIGSGSVVVKDIPSNVIAVGNPCRVIREIIDEDRKIWNEQLNDYLEDVGRSNI</sequence>
<evidence type="ECO:0000256" key="1">
    <source>
        <dbReference type="RuleBase" id="RU367021"/>
    </source>
</evidence>
<dbReference type="AlphaFoldDB" id="A0A3E2TK41"/>
<dbReference type="Pfam" id="PF00132">
    <property type="entry name" value="Hexapep"/>
    <property type="match status" value="1"/>
</dbReference>
<dbReference type="PANTHER" id="PTHR43017:SF1">
    <property type="entry name" value="ACETYLTRANSFERASE YJL218W-RELATED"/>
    <property type="match status" value="1"/>
</dbReference>
<dbReference type="SUPFAM" id="SSF51161">
    <property type="entry name" value="Trimeric LpxA-like enzymes"/>
    <property type="match status" value="1"/>
</dbReference>
<reference evidence="2 3" key="1">
    <citation type="submission" date="2018-08" db="EMBL/GenBank/DDBJ databases">
        <title>A genome reference for cultivated species of the human gut microbiota.</title>
        <authorList>
            <person name="Zou Y."/>
            <person name="Xue W."/>
            <person name="Luo G."/>
        </authorList>
    </citation>
    <scope>NUCLEOTIDE SEQUENCE [LARGE SCALE GENOMIC DNA]</scope>
    <source>
        <strain evidence="2 3">OF01-3</strain>
    </source>
</reference>
<protein>
    <recommendedName>
        <fullName evidence="1">Acetyltransferase</fullName>
        <ecNumber evidence="1">2.3.1.-</ecNumber>
    </recommendedName>
</protein>
<evidence type="ECO:0000313" key="2">
    <source>
        <dbReference type="EMBL" id="RGB77353.1"/>
    </source>
</evidence>
<organism evidence="2 3">
    <name type="scientific">Anaerococcus nagyae</name>
    <dbReference type="NCBI Taxonomy" id="1755241"/>
    <lineage>
        <taxon>Bacteria</taxon>
        <taxon>Bacillati</taxon>
        <taxon>Bacillota</taxon>
        <taxon>Tissierellia</taxon>
        <taxon>Tissierellales</taxon>
        <taxon>Peptoniphilaceae</taxon>
        <taxon>Anaerococcus</taxon>
    </lineage>
</organism>
<keyword evidence="1 2" id="KW-0808">Transferase</keyword>
<comment type="similarity">
    <text evidence="1">Belongs to the transferase hexapeptide repeat family.</text>
</comment>
<accession>A0A3E2TK41</accession>
<dbReference type="OrthoDB" id="9801697at2"/>
<dbReference type="Proteomes" id="UP000261011">
    <property type="component" value="Unassembled WGS sequence"/>
</dbReference>
<gene>
    <name evidence="2" type="ORF">DXA39_03155</name>
</gene>
<dbReference type="EC" id="2.3.1.-" evidence="1"/>
<dbReference type="Gene3D" id="2.160.10.10">
    <property type="entry name" value="Hexapeptide repeat proteins"/>
    <property type="match status" value="1"/>
</dbReference>
<dbReference type="PANTHER" id="PTHR43017">
    <property type="entry name" value="GALACTOSIDE O-ACETYLTRANSFERASE"/>
    <property type="match status" value="1"/>
</dbReference>
<comment type="caution">
    <text evidence="2">The sequence shown here is derived from an EMBL/GenBank/DDBJ whole genome shotgun (WGS) entry which is preliminary data.</text>
</comment>
<dbReference type="InterPro" id="IPR001451">
    <property type="entry name" value="Hexapep"/>
</dbReference>
<dbReference type="CDD" id="cd03357">
    <property type="entry name" value="LbH_MAT_GAT"/>
    <property type="match status" value="1"/>
</dbReference>
<dbReference type="InterPro" id="IPR039369">
    <property type="entry name" value="LacA-like"/>
</dbReference>
<dbReference type="GO" id="GO:0008870">
    <property type="term" value="F:galactoside O-acetyltransferase activity"/>
    <property type="evidence" value="ECO:0007669"/>
    <property type="project" value="TreeGrafter"/>
</dbReference>
<evidence type="ECO:0000313" key="3">
    <source>
        <dbReference type="Proteomes" id="UP000261011"/>
    </source>
</evidence>
<keyword evidence="1" id="KW-0012">Acyltransferase</keyword>
<keyword evidence="3" id="KW-1185">Reference proteome</keyword>